<accession>A0A7T5R2Q4</accession>
<keyword evidence="3 4" id="KW-0274">FAD</keyword>
<dbReference type="InterPro" id="IPR036250">
    <property type="entry name" value="AcylCo_DH-like_C"/>
</dbReference>
<dbReference type="GO" id="GO:0003995">
    <property type="term" value="F:acyl-CoA dehydrogenase activity"/>
    <property type="evidence" value="ECO:0007669"/>
    <property type="project" value="TreeGrafter"/>
</dbReference>
<dbReference type="Gene3D" id="2.40.110.20">
    <property type="match status" value="1"/>
</dbReference>
<dbReference type="SUPFAM" id="SSF47203">
    <property type="entry name" value="Acyl-CoA dehydrogenase C-terminal domain-like"/>
    <property type="match status" value="1"/>
</dbReference>
<dbReference type="Pfam" id="PF00441">
    <property type="entry name" value="Acyl-CoA_dh_1"/>
    <property type="match status" value="1"/>
</dbReference>
<dbReference type="InterPro" id="IPR006091">
    <property type="entry name" value="Acyl-CoA_Oxase/DH_mid-dom"/>
</dbReference>
<dbReference type="SUPFAM" id="SSF56645">
    <property type="entry name" value="Acyl-CoA dehydrogenase NM domain-like"/>
    <property type="match status" value="1"/>
</dbReference>
<reference evidence="7 8" key="1">
    <citation type="submission" date="2020-07" db="EMBL/GenBank/DDBJ databases">
        <title>Huge and variable diversity of episymbiotic CPR bacteria and DPANN archaea in groundwater ecosystems.</title>
        <authorList>
            <person name="He C.Y."/>
            <person name="Keren R."/>
            <person name="Whittaker M."/>
            <person name="Farag I.F."/>
            <person name="Doudna J."/>
            <person name="Cate J.H.D."/>
            <person name="Banfield J.F."/>
        </authorList>
    </citation>
    <scope>NUCLEOTIDE SEQUENCE [LARGE SCALE GENOMIC DNA]</scope>
    <source>
        <strain evidence="7">NC_groundwater_70_Ag_B-0.1um_54_66</strain>
    </source>
</reference>
<protein>
    <submittedName>
        <fullName evidence="7">Acyl-CoA dehydrogenase family protein</fullName>
    </submittedName>
</protein>
<keyword evidence="4" id="KW-0560">Oxidoreductase</keyword>
<dbReference type="EMBL" id="CP066681">
    <property type="protein sequence ID" value="QQG36422.1"/>
    <property type="molecule type" value="Genomic_DNA"/>
</dbReference>
<evidence type="ECO:0000256" key="2">
    <source>
        <dbReference type="ARBA" id="ARBA00022630"/>
    </source>
</evidence>
<comment type="cofactor">
    <cofactor evidence="4">
        <name>FAD</name>
        <dbReference type="ChEBI" id="CHEBI:57692"/>
    </cofactor>
</comment>
<dbReference type="Pfam" id="PF02770">
    <property type="entry name" value="Acyl-CoA_dh_M"/>
    <property type="match status" value="1"/>
</dbReference>
<evidence type="ECO:0000259" key="5">
    <source>
        <dbReference type="Pfam" id="PF00441"/>
    </source>
</evidence>
<dbReference type="InterPro" id="IPR009100">
    <property type="entry name" value="AcylCoA_DH/oxidase_NM_dom_sf"/>
</dbReference>
<dbReference type="InterPro" id="IPR052904">
    <property type="entry name" value="Acyl-CoA_dehydrogenase-like"/>
</dbReference>
<proteinExistence type="inferred from homology"/>
<dbReference type="PANTHER" id="PTHR42707">
    <property type="entry name" value="ACYL-COA DEHYDROGENASE"/>
    <property type="match status" value="1"/>
</dbReference>
<dbReference type="InterPro" id="IPR009075">
    <property type="entry name" value="AcylCo_DH/oxidase_C"/>
</dbReference>
<evidence type="ECO:0000256" key="4">
    <source>
        <dbReference type="RuleBase" id="RU362125"/>
    </source>
</evidence>
<evidence type="ECO:0000259" key="6">
    <source>
        <dbReference type="Pfam" id="PF02770"/>
    </source>
</evidence>
<evidence type="ECO:0000313" key="7">
    <source>
        <dbReference type="EMBL" id="QQG36422.1"/>
    </source>
</evidence>
<comment type="similarity">
    <text evidence="1 4">Belongs to the acyl-CoA dehydrogenase family.</text>
</comment>
<gene>
    <name evidence="7" type="ORF">HYS17_01110</name>
</gene>
<feature type="domain" description="Acyl-CoA oxidase/dehydrogenase middle" evidence="6">
    <location>
        <begin position="172"/>
        <end position="272"/>
    </location>
</feature>
<organism evidence="7 8">
    <name type="scientific">Micavibrio aeruginosavorus</name>
    <dbReference type="NCBI Taxonomy" id="349221"/>
    <lineage>
        <taxon>Bacteria</taxon>
        <taxon>Pseudomonadati</taxon>
        <taxon>Bdellovibrionota</taxon>
        <taxon>Bdellovibrionia</taxon>
        <taxon>Bdellovibrionales</taxon>
        <taxon>Pseudobdellovibrionaceae</taxon>
        <taxon>Micavibrio</taxon>
    </lineage>
</organism>
<dbReference type="PANTHER" id="PTHR42707:SF2">
    <property type="entry name" value="ACD11 DEHYDROGENASE"/>
    <property type="match status" value="1"/>
</dbReference>
<name>A0A7T5R2Q4_9BACT</name>
<sequence>MAISDWPESTRGLNPVTFDDNFRRFLRRAAPAFMERRLQQLEDFGAYVCTDFEDQADYSDRIHPPVLTHELVSQTDPRERRGVVHLNDRYLQAQQELHRRGFLSAVFDPQQPESQLLPFCAQYILGDISSGCPWAMTHPDALAIARHASPEVRQRFLPELLRTDGKAKTGGTWGTEPASGTDIARTVTEVVRQEDGALRAYGLKWFTSNAGSGIALATARLRGAGPGAEGIGMYVIPSHIDDEWRIRNEYEVIHLKDKLGTRALATGEISLNGALAYELVPPPHGMKAMMEVLSCSRVHNALASAGVMRRAVMETLSWVHHREPFGIPLIKQVPTKKRVINMTTEWLAGSALAFEAALSFDHGINGNEEDRIWMRLATALAKFRTAEQAEWVTRMAKILHGGAGYVEDYPITRVNRDAQVLSVWEGPEQVQAKELTRMICGKIPGDAVFLKKLHHIAQSLPDDTLSYDKARLTLKLHELECSLADFRARPQMADQVEDEFLDVMSHVLAYGLLLQEASWELTHEQDMKKLLVARHYYERAFERKAVPDFRVTDLQSHFDTIAKGSSIIMPDISANPGLTI</sequence>
<evidence type="ECO:0000256" key="1">
    <source>
        <dbReference type="ARBA" id="ARBA00009347"/>
    </source>
</evidence>
<evidence type="ECO:0000256" key="3">
    <source>
        <dbReference type="ARBA" id="ARBA00022827"/>
    </source>
</evidence>
<evidence type="ECO:0000313" key="8">
    <source>
        <dbReference type="Proteomes" id="UP000595362"/>
    </source>
</evidence>
<feature type="domain" description="Acyl-CoA dehydrogenase/oxidase C-terminal" evidence="5">
    <location>
        <begin position="284"/>
        <end position="437"/>
    </location>
</feature>
<keyword evidence="2 4" id="KW-0285">Flavoprotein</keyword>
<dbReference type="Proteomes" id="UP000595362">
    <property type="component" value="Chromosome"/>
</dbReference>
<dbReference type="AlphaFoldDB" id="A0A7T5R2Q4"/>
<dbReference type="Gene3D" id="1.20.140.10">
    <property type="entry name" value="Butyryl-CoA Dehydrogenase, subunit A, domain 3"/>
    <property type="match status" value="1"/>
</dbReference>